<feature type="region of interest" description="Disordered" evidence="7">
    <location>
        <begin position="211"/>
        <end position="259"/>
    </location>
</feature>
<dbReference type="CDD" id="cd11561">
    <property type="entry name" value="W2_eIF5"/>
    <property type="match status" value="1"/>
</dbReference>
<dbReference type="SMART" id="SM00515">
    <property type="entry name" value="eIF5C"/>
    <property type="match status" value="1"/>
</dbReference>
<dbReference type="GO" id="GO:0005525">
    <property type="term" value="F:GTP binding"/>
    <property type="evidence" value="ECO:0007669"/>
    <property type="project" value="UniProtKB-KW"/>
</dbReference>
<evidence type="ECO:0000256" key="7">
    <source>
        <dbReference type="SAM" id="MobiDB-lite"/>
    </source>
</evidence>
<evidence type="ECO:0000256" key="6">
    <source>
        <dbReference type="ARBA" id="ARBA00025032"/>
    </source>
</evidence>
<comment type="similarity">
    <text evidence="1">Belongs to the eIF-2-beta/eIF-5 family.</text>
</comment>
<dbReference type="GO" id="GO:0005829">
    <property type="term" value="C:cytosol"/>
    <property type="evidence" value="ECO:0007669"/>
    <property type="project" value="TreeGrafter"/>
</dbReference>
<dbReference type="AlphaFoldDB" id="A0AAD5DT56"/>
<reference evidence="9" key="1">
    <citation type="submission" date="2020-11" db="EMBL/GenBank/DDBJ databases">
        <title>Chlorella ohadii genome sequencing and assembly.</title>
        <authorList>
            <person name="Murik O."/>
            <person name="Treves H."/>
            <person name="Kedem I."/>
            <person name="Shotland Y."/>
            <person name="Kaplan A."/>
        </authorList>
    </citation>
    <scope>NUCLEOTIDE SEQUENCE</scope>
    <source>
        <strain evidence="9">1</strain>
    </source>
</reference>
<dbReference type="PANTHER" id="PTHR23001">
    <property type="entry name" value="EUKARYOTIC TRANSLATION INITIATION FACTOR"/>
    <property type="match status" value="1"/>
</dbReference>
<accession>A0AAD5DT56</accession>
<dbReference type="InterPro" id="IPR016024">
    <property type="entry name" value="ARM-type_fold"/>
</dbReference>
<dbReference type="SUPFAM" id="SSF100966">
    <property type="entry name" value="Translation initiation factor 2 beta, aIF2beta, N-terminal domain"/>
    <property type="match status" value="1"/>
</dbReference>
<dbReference type="SUPFAM" id="SSF48371">
    <property type="entry name" value="ARM repeat"/>
    <property type="match status" value="1"/>
</dbReference>
<dbReference type="Gene3D" id="2.20.25.350">
    <property type="match status" value="1"/>
</dbReference>
<evidence type="ECO:0000256" key="2">
    <source>
        <dbReference type="ARBA" id="ARBA00022540"/>
    </source>
</evidence>
<dbReference type="InterPro" id="IPR016189">
    <property type="entry name" value="Transl_init_fac_IF2/IF5_N"/>
</dbReference>
<dbReference type="InterPro" id="IPR016190">
    <property type="entry name" value="Transl_init_fac_IF2/IF5_Zn-bd"/>
</dbReference>
<dbReference type="FunFam" id="2.20.25.350:FF:000001">
    <property type="entry name" value="Eukaryotic translation initiation factor 5"/>
    <property type="match status" value="1"/>
</dbReference>
<keyword evidence="10" id="KW-1185">Reference proteome</keyword>
<dbReference type="GO" id="GO:0071074">
    <property type="term" value="F:eukaryotic initiation factor eIF2 binding"/>
    <property type="evidence" value="ECO:0007669"/>
    <property type="project" value="TreeGrafter"/>
</dbReference>
<feature type="domain" description="W2" evidence="8">
    <location>
        <begin position="326"/>
        <end position="496"/>
    </location>
</feature>
<name>A0AAD5DT56_9CHLO</name>
<dbReference type="PROSITE" id="PS51363">
    <property type="entry name" value="W2"/>
    <property type="match status" value="1"/>
</dbReference>
<evidence type="ECO:0000256" key="1">
    <source>
        <dbReference type="ARBA" id="ARBA00010397"/>
    </source>
</evidence>
<protein>
    <recommendedName>
        <fullName evidence="8">W2 domain-containing protein</fullName>
    </recommendedName>
</protein>
<feature type="compositionally biased region" description="Basic residues" evidence="7">
    <location>
        <begin position="213"/>
        <end position="224"/>
    </location>
</feature>
<evidence type="ECO:0000313" key="10">
    <source>
        <dbReference type="Proteomes" id="UP001205105"/>
    </source>
</evidence>
<feature type="region of interest" description="Disordered" evidence="7">
    <location>
        <begin position="294"/>
        <end position="318"/>
    </location>
</feature>
<dbReference type="InterPro" id="IPR045196">
    <property type="entry name" value="IF2/IF5"/>
</dbReference>
<feature type="compositionally biased region" description="Acidic residues" evidence="7">
    <location>
        <begin position="245"/>
        <end position="259"/>
    </location>
</feature>
<evidence type="ECO:0000256" key="3">
    <source>
        <dbReference type="ARBA" id="ARBA00022741"/>
    </source>
</evidence>
<evidence type="ECO:0000259" key="8">
    <source>
        <dbReference type="PROSITE" id="PS51363"/>
    </source>
</evidence>
<dbReference type="GO" id="GO:0003743">
    <property type="term" value="F:translation initiation factor activity"/>
    <property type="evidence" value="ECO:0007669"/>
    <property type="project" value="UniProtKB-KW"/>
</dbReference>
<keyword evidence="3" id="KW-0547">Nucleotide-binding</keyword>
<dbReference type="InterPro" id="IPR003307">
    <property type="entry name" value="W2_domain"/>
</dbReference>
<organism evidence="9 10">
    <name type="scientific">Chlorella ohadii</name>
    <dbReference type="NCBI Taxonomy" id="2649997"/>
    <lineage>
        <taxon>Eukaryota</taxon>
        <taxon>Viridiplantae</taxon>
        <taxon>Chlorophyta</taxon>
        <taxon>core chlorophytes</taxon>
        <taxon>Trebouxiophyceae</taxon>
        <taxon>Chlorellales</taxon>
        <taxon>Chlorellaceae</taxon>
        <taxon>Chlorella clade</taxon>
        <taxon>Chlorella</taxon>
    </lineage>
</organism>
<comment type="caution">
    <text evidence="9">The sequence shown here is derived from an EMBL/GenBank/DDBJ whole genome shotgun (WGS) entry which is preliminary data.</text>
</comment>
<evidence type="ECO:0000256" key="5">
    <source>
        <dbReference type="ARBA" id="ARBA00023134"/>
    </source>
</evidence>
<evidence type="ECO:0000313" key="9">
    <source>
        <dbReference type="EMBL" id="KAI7841801.1"/>
    </source>
</evidence>
<proteinExistence type="inferred from homology"/>
<dbReference type="EMBL" id="JADXDR010000059">
    <property type="protein sequence ID" value="KAI7841801.1"/>
    <property type="molecule type" value="Genomic_DNA"/>
</dbReference>
<dbReference type="Gene3D" id="1.25.40.180">
    <property type="match status" value="1"/>
</dbReference>
<dbReference type="Pfam" id="PF02020">
    <property type="entry name" value="W2"/>
    <property type="match status" value="1"/>
</dbReference>
<dbReference type="InterPro" id="IPR002735">
    <property type="entry name" value="Transl_init_fac_IF2/IF5_dom"/>
</dbReference>
<dbReference type="GO" id="GO:0005092">
    <property type="term" value="F:GDP-dissociation inhibitor activity"/>
    <property type="evidence" value="ECO:0007669"/>
    <property type="project" value="TreeGrafter"/>
</dbReference>
<keyword evidence="5" id="KW-0342">GTP-binding</keyword>
<dbReference type="SUPFAM" id="SSF75689">
    <property type="entry name" value="Zinc-binding domain of translation initiation factor 2 beta"/>
    <property type="match status" value="1"/>
</dbReference>
<comment type="function">
    <text evidence="6">Catalyzes the hydrolysis of GTP bound to the 40S ribosomal initiation complex (40S.mRNA.Met-tRNA[F].eIF-2.GTP) with the subsequent joining of a 60S ribosomal subunit resulting in the release of eIF-2 and the guanine nucleotide. The subsequent joining of a 60S ribosomal subunit results in the formation of a functional 80S initiation complex (80S.mRNA.Met-tRNA[F]).</text>
</comment>
<keyword evidence="4" id="KW-0648">Protein biosynthesis</keyword>
<dbReference type="Proteomes" id="UP001205105">
    <property type="component" value="Unassembled WGS sequence"/>
</dbReference>
<dbReference type="Gene3D" id="3.30.30.170">
    <property type="match status" value="1"/>
</dbReference>
<dbReference type="SMART" id="SM00653">
    <property type="entry name" value="eIF2B_5"/>
    <property type="match status" value="1"/>
</dbReference>
<dbReference type="Pfam" id="PF01873">
    <property type="entry name" value="eIF-5_eIF-2B"/>
    <property type="match status" value="1"/>
</dbReference>
<gene>
    <name evidence="9" type="ORF">COHA_004525</name>
</gene>
<sequence length="499" mass="54886">MTSINIGGENAGDAFYRYKMPKLQARIEGRGNGIKTNVVNNAEIAKALERPPDYCLKYYGYELGALTNYDKKSGNSIVNGAHDASRLSELLEGFIKKFVQCYSCGNPETVIKIRKRSETIELKCKACGFVSEVSAKEKLVGYIIKNPPEEKLSKAEKKVKKAEKERLTCAKVPCTCASPPSTHPTVALSACHRVKKAEKERLKELEELEKKERKEKKKKEKEKKKKEEEEGAANGDKGAESPSAADEDEEEEEEDDDDVVWLADTSEEAMRARAAEQLSAATAAMVTQGNIEAEAEKARQKAEKEAAEAAERERHQAEEAERLAAEAAEKLALEQAATDPNVWAIRTMINDGRSSKSVAEALGELSVKGPAARMRVLYEALFAKTAASAKLTPLVVERKKYLKAVAADPASQLAQLVALEHLAGVTLADRVREVPLVLKALYDEDIVPEPLILAWFHKDNAGSVLEVPADAAAKVREAAQPFIDWLEQDTESDSDEDDE</sequence>
<dbReference type="GO" id="GO:0001732">
    <property type="term" value="P:formation of cytoplasmic translation initiation complex"/>
    <property type="evidence" value="ECO:0007669"/>
    <property type="project" value="TreeGrafter"/>
</dbReference>
<evidence type="ECO:0000256" key="4">
    <source>
        <dbReference type="ARBA" id="ARBA00022917"/>
    </source>
</evidence>
<dbReference type="PANTHER" id="PTHR23001:SF7">
    <property type="entry name" value="EUKARYOTIC TRANSLATION INITIATION FACTOR 5"/>
    <property type="match status" value="1"/>
</dbReference>
<keyword evidence="2" id="KW-0396">Initiation factor</keyword>
<dbReference type="FunFam" id="3.30.30.170:FF:000002">
    <property type="entry name" value="Eukaryotic translation initiation factor 5"/>
    <property type="match status" value="1"/>
</dbReference>